<evidence type="ECO:0000256" key="1">
    <source>
        <dbReference type="ARBA" id="ARBA00008710"/>
    </source>
</evidence>
<evidence type="ECO:0000256" key="2">
    <source>
        <dbReference type="ARBA" id="ARBA00049106"/>
    </source>
</evidence>
<dbReference type="RefSeq" id="WP_170197046.1">
    <property type="nucleotide sequence ID" value="NZ_JABBNB010000037.1"/>
</dbReference>
<comment type="similarity">
    <text evidence="1">Belongs to the F420H(2)-dependent quinone reductase family.</text>
</comment>
<dbReference type="GO" id="GO:0070967">
    <property type="term" value="F:coenzyme F420 binding"/>
    <property type="evidence" value="ECO:0007669"/>
    <property type="project" value="TreeGrafter"/>
</dbReference>
<accession>A0A848L764</accession>
<comment type="caution">
    <text evidence="3">The sequence shown here is derived from an EMBL/GenBank/DDBJ whole genome shotgun (WGS) entry which is preliminary data.</text>
</comment>
<dbReference type="EMBL" id="JABBNB010000037">
    <property type="protein sequence ID" value="NMO04543.1"/>
    <property type="molecule type" value="Genomic_DNA"/>
</dbReference>
<dbReference type="Pfam" id="PF04075">
    <property type="entry name" value="F420H2_quin_red"/>
    <property type="match status" value="1"/>
</dbReference>
<dbReference type="Proteomes" id="UP000550729">
    <property type="component" value="Unassembled WGS sequence"/>
</dbReference>
<dbReference type="PANTHER" id="PTHR39428">
    <property type="entry name" value="F420H(2)-DEPENDENT QUINONE REDUCTASE RV1261C"/>
    <property type="match status" value="1"/>
</dbReference>
<dbReference type="NCBIfam" id="TIGR00026">
    <property type="entry name" value="hi_GC_TIGR00026"/>
    <property type="match status" value="1"/>
</dbReference>
<dbReference type="GO" id="GO:0005886">
    <property type="term" value="C:plasma membrane"/>
    <property type="evidence" value="ECO:0007669"/>
    <property type="project" value="TreeGrafter"/>
</dbReference>
<dbReference type="PANTHER" id="PTHR39428:SF1">
    <property type="entry name" value="F420H(2)-DEPENDENT QUINONE REDUCTASE RV1261C"/>
    <property type="match status" value="1"/>
</dbReference>
<reference evidence="3 4" key="1">
    <citation type="submission" date="2020-04" db="EMBL/GenBank/DDBJ databases">
        <title>Gordonia sp. nov. TBRC 11910.</title>
        <authorList>
            <person name="Suriyachadkun C."/>
        </authorList>
    </citation>
    <scope>NUCLEOTIDE SEQUENCE [LARGE SCALE GENOMIC DNA]</scope>
    <source>
        <strain evidence="3 4">TBRC 11910</strain>
    </source>
</reference>
<comment type="catalytic activity">
    <reaction evidence="2">
        <text>oxidized coenzyme F420-(gamma-L-Glu)(n) + a quinol + H(+) = reduced coenzyme F420-(gamma-L-Glu)(n) + a quinone</text>
        <dbReference type="Rhea" id="RHEA:39663"/>
        <dbReference type="Rhea" id="RHEA-COMP:12939"/>
        <dbReference type="Rhea" id="RHEA-COMP:14378"/>
        <dbReference type="ChEBI" id="CHEBI:15378"/>
        <dbReference type="ChEBI" id="CHEBI:24646"/>
        <dbReference type="ChEBI" id="CHEBI:132124"/>
        <dbReference type="ChEBI" id="CHEBI:133980"/>
        <dbReference type="ChEBI" id="CHEBI:139511"/>
    </reaction>
</comment>
<evidence type="ECO:0000313" key="3">
    <source>
        <dbReference type="EMBL" id="NMO04543.1"/>
    </source>
</evidence>
<evidence type="ECO:0000313" key="4">
    <source>
        <dbReference type="Proteomes" id="UP000550729"/>
    </source>
</evidence>
<dbReference type="Gene3D" id="2.30.110.10">
    <property type="entry name" value="Electron Transport, Fmn-binding Protein, Chain A"/>
    <property type="match status" value="1"/>
</dbReference>
<proteinExistence type="inferred from homology"/>
<gene>
    <name evidence="3" type="ORF">HH308_25310</name>
</gene>
<dbReference type="InterPro" id="IPR004378">
    <property type="entry name" value="F420H2_quin_Rdtase"/>
</dbReference>
<name>A0A848L764_9ACTN</name>
<sequence length="156" mass="17442">MSFLTPVAVWVGSIPWLPRFLPWIVKGDKAIQRLSRNRVALLDIAGLPNVTLFVVGRKSGARRSTRLLCAPTAQGWLIAGSYFGDHRTPAWVFNLRAVDKAQVGVHGVETDVAVTELDGAAYDAAWQTLEAVWPNFALYKQRTDRKIPVFELRRLT</sequence>
<keyword evidence="4" id="KW-1185">Reference proteome</keyword>
<dbReference type="AlphaFoldDB" id="A0A848L764"/>
<organism evidence="3 4">
    <name type="scientific">Gordonia asplenii</name>
    <dbReference type="NCBI Taxonomy" id="2725283"/>
    <lineage>
        <taxon>Bacteria</taxon>
        <taxon>Bacillati</taxon>
        <taxon>Actinomycetota</taxon>
        <taxon>Actinomycetes</taxon>
        <taxon>Mycobacteriales</taxon>
        <taxon>Gordoniaceae</taxon>
        <taxon>Gordonia</taxon>
    </lineage>
</organism>
<dbReference type="InterPro" id="IPR012349">
    <property type="entry name" value="Split_barrel_FMN-bd"/>
</dbReference>
<protein>
    <submittedName>
        <fullName evidence="3">Nitroreductase family deazaflavin-dependent oxidoreductase</fullName>
    </submittedName>
</protein>
<dbReference type="GO" id="GO:0016491">
    <property type="term" value="F:oxidoreductase activity"/>
    <property type="evidence" value="ECO:0007669"/>
    <property type="project" value="InterPro"/>
</dbReference>